<dbReference type="InterPro" id="IPR011761">
    <property type="entry name" value="ATP-grasp"/>
</dbReference>
<dbReference type="PROSITE" id="PS50975">
    <property type="entry name" value="ATP_GRASP"/>
    <property type="match status" value="1"/>
</dbReference>
<dbReference type="Pfam" id="PF02655">
    <property type="entry name" value="ATP-grasp_3"/>
    <property type="match status" value="1"/>
</dbReference>
<reference evidence="3 4" key="1">
    <citation type="submission" date="2015-12" db="EMBL/GenBank/DDBJ databases">
        <authorList>
            <person name="Lauer A."/>
            <person name="Humrighouse B."/>
            <person name="Loparev V."/>
            <person name="Shewmaker P.L."/>
            <person name="Whitney A.M."/>
            <person name="McLaughlin R.W."/>
        </authorList>
    </citation>
    <scope>NUCLEOTIDE SEQUENCE [LARGE SCALE GENOMIC DNA]</scope>
    <source>
        <strain evidence="3 4">LMG 23085</strain>
    </source>
</reference>
<dbReference type="Gene3D" id="3.30.470.20">
    <property type="entry name" value="ATP-grasp fold, B domain"/>
    <property type="match status" value="1"/>
</dbReference>
<dbReference type="InterPro" id="IPR003806">
    <property type="entry name" value="ATP-grasp_PylC-type"/>
</dbReference>
<proteinExistence type="predicted"/>
<keyword evidence="1" id="KW-0067">ATP-binding</keyword>
<evidence type="ECO:0000313" key="3">
    <source>
        <dbReference type="EMBL" id="ALR99890.1"/>
    </source>
</evidence>
<keyword evidence="1" id="KW-0547">Nucleotide-binding</keyword>
<dbReference type="PANTHER" id="PTHR37018:SF1">
    <property type="entry name" value="CULTURE SPECIFIC PROTEIN, PUTATIVE (AFU_ORTHOLOGUE AFUA_2G00130)-RELATED"/>
    <property type="match status" value="1"/>
</dbReference>
<dbReference type="PANTHER" id="PTHR37018">
    <property type="entry name" value="CULTURE SPECIFIC PROTEIN, PUTATIVE (AFU_ORTHOLOGUE AFUA_2G00130)-RELATED"/>
    <property type="match status" value="1"/>
</dbReference>
<feature type="domain" description="ATP-grasp" evidence="2">
    <location>
        <begin position="114"/>
        <end position="325"/>
    </location>
</feature>
<name>A0ABM5W4B7_9ENTE</name>
<gene>
    <name evidence="3" type="ORF">ATZ33_00385</name>
</gene>
<protein>
    <recommendedName>
        <fullName evidence="2">ATP-grasp domain-containing protein</fullName>
    </recommendedName>
</protein>
<evidence type="ECO:0000256" key="1">
    <source>
        <dbReference type="PROSITE-ProRule" id="PRU00409"/>
    </source>
</evidence>
<dbReference type="InterPro" id="IPR053269">
    <property type="entry name" value="Asp-Met_ligase"/>
</dbReference>
<sequence length="394" mass="44741">MTNFMNNNELLFKNIFDTEDIYNPRVSFDDYGYLPKDTQIFDIITGREFAIMPNLPIICSKNVNQKDALELLQSTGLSIPKKIYRYNNKKDYHRLLNKCASMKKTIIMQYPHKQERLNSLSYNVPPNVTLDLSNKATITKLVNSSNVVPRTIIDYNTLKSMSFKNPIVIKNGDGSPTAGGYGVYICMNEEDLSKAIPFFAESHQVILETYIHPEENLCIQFSCNKSGHIRFLGATKQLISAGIHKGNVIGNSVQVDSAIVTEGTSIMQKAHKQGFYGIAGFDVIIAKDQFYFIDLNFRLNASTAPLLLMPFLSKKYSKENGQLGTFCFEFTYEKMLDSLYKLMHANVFFPLSIWNPKDYCIKTPPSVIGLTFFNTDSELLTNLTEMSRLGFKKL</sequence>
<dbReference type="EMBL" id="CP013614">
    <property type="protein sequence ID" value="ALR99890.1"/>
    <property type="molecule type" value="Genomic_DNA"/>
</dbReference>
<evidence type="ECO:0000313" key="4">
    <source>
        <dbReference type="Proteomes" id="UP000065511"/>
    </source>
</evidence>
<organism evidence="3 4">
    <name type="scientific">Enterococcus silesiacus</name>
    <dbReference type="NCBI Taxonomy" id="332949"/>
    <lineage>
        <taxon>Bacteria</taxon>
        <taxon>Bacillati</taxon>
        <taxon>Bacillota</taxon>
        <taxon>Bacilli</taxon>
        <taxon>Lactobacillales</taxon>
        <taxon>Enterococcaceae</taxon>
        <taxon>Enterococcus</taxon>
    </lineage>
</organism>
<evidence type="ECO:0000259" key="2">
    <source>
        <dbReference type="PROSITE" id="PS50975"/>
    </source>
</evidence>
<dbReference type="Proteomes" id="UP000065511">
    <property type="component" value="Chromosome"/>
</dbReference>
<dbReference type="SUPFAM" id="SSF56059">
    <property type="entry name" value="Glutathione synthetase ATP-binding domain-like"/>
    <property type="match status" value="1"/>
</dbReference>
<keyword evidence="4" id="KW-1185">Reference proteome</keyword>
<accession>A0ABM5W4B7</accession>